<keyword evidence="3" id="KW-1185">Reference proteome</keyword>
<sequence>MVAAILPVLCLKNIFHHLSELDHQSQRTCVMLNRYWCSNLTSELWRNPFDFFLEDEKKVKLIDIYLKSLSRDVQKKLNLPMINKNYNKTAFNYPSFLHVFDPELILDFIRKWENKNMKFKKSTKVSKIMAKIKKPSKFSQIVKKILRKGNNNNNNNNNNNGNDNNNNNDNDDDDDDDDDDNKNTTTNNIFDRINYHNNNCNMIFEELIKHLIIYNGGIQKITFIGYHNFNFFKLPNATEIFSRTREISLYVGTSLEIKTLTNLIQSAILLFRINNIKTLDINFDNDDDDDEKGDIIKSLVEKFSQFIEQQRNLEIVKINCIVEEFYTLWKSISIHYKTLTKINFDGMDFNKDWAFPLDELEKFVNLEQLYITKCVNFKFKINPSLSLSSSLPLPPPPSSLLFSSSSPHFPTLSLSSSSPSSSSSPPSRRSPSSSPSSFSKLKIISIKFCDGFPSIFFNAVIAQSQKTFEILAYEGISDFYLFYFSDKNTNLAIKQLFCILR</sequence>
<dbReference type="OrthoDB" id="2366923at2759"/>
<comment type="caution">
    <text evidence="2">The sequence shown here is derived from an EMBL/GenBank/DDBJ whole genome shotgun (WGS) entry which is preliminary data.</text>
</comment>
<evidence type="ECO:0008006" key="4">
    <source>
        <dbReference type="Google" id="ProtNLM"/>
    </source>
</evidence>
<reference evidence="2 3" key="1">
    <citation type="submission" date="2018-08" db="EMBL/GenBank/DDBJ databases">
        <title>Genome and evolution of the arbuscular mycorrhizal fungus Diversispora epigaea (formerly Glomus versiforme) and its bacterial endosymbionts.</title>
        <authorList>
            <person name="Sun X."/>
            <person name="Fei Z."/>
            <person name="Harrison M."/>
        </authorList>
    </citation>
    <scope>NUCLEOTIDE SEQUENCE [LARGE SCALE GENOMIC DNA]</scope>
    <source>
        <strain evidence="2 3">IT104</strain>
    </source>
</reference>
<dbReference type="EMBL" id="PQFF01000129">
    <property type="protein sequence ID" value="RHZ80221.1"/>
    <property type="molecule type" value="Genomic_DNA"/>
</dbReference>
<evidence type="ECO:0000256" key="1">
    <source>
        <dbReference type="SAM" id="MobiDB-lite"/>
    </source>
</evidence>
<evidence type="ECO:0000313" key="2">
    <source>
        <dbReference type="EMBL" id="RHZ80221.1"/>
    </source>
</evidence>
<dbReference type="AlphaFoldDB" id="A0A397IW79"/>
<proteinExistence type="predicted"/>
<protein>
    <recommendedName>
        <fullName evidence="4">F-box domain-containing protein</fullName>
    </recommendedName>
</protein>
<accession>A0A397IW79</accession>
<feature type="region of interest" description="Disordered" evidence="1">
    <location>
        <begin position="148"/>
        <end position="188"/>
    </location>
</feature>
<dbReference type="Proteomes" id="UP000266861">
    <property type="component" value="Unassembled WGS sequence"/>
</dbReference>
<name>A0A397IW79_9GLOM</name>
<evidence type="ECO:0000313" key="3">
    <source>
        <dbReference type="Proteomes" id="UP000266861"/>
    </source>
</evidence>
<feature type="compositionally biased region" description="Low complexity" evidence="1">
    <location>
        <begin position="150"/>
        <end position="168"/>
    </location>
</feature>
<organism evidence="2 3">
    <name type="scientific">Diversispora epigaea</name>
    <dbReference type="NCBI Taxonomy" id="1348612"/>
    <lineage>
        <taxon>Eukaryota</taxon>
        <taxon>Fungi</taxon>
        <taxon>Fungi incertae sedis</taxon>
        <taxon>Mucoromycota</taxon>
        <taxon>Glomeromycotina</taxon>
        <taxon>Glomeromycetes</taxon>
        <taxon>Diversisporales</taxon>
        <taxon>Diversisporaceae</taxon>
        <taxon>Diversispora</taxon>
    </lineage>
</organism>
<feature type="compositionally biased region" description="Acidic residues" evidence="1">
    <location>
        <begin position="169"/>
        <end position="180"/>
    </location>
</feature>
<gene>
    <name evidence="2" type="ORF">Glove_138g20</name>
</gene>
<feature type="region of interest" description="Disordered" evidence="1">
    <location>
        <begin position="413"/>
        <end position="437"/>
    </location>
</feature>